<reference evidence="1 2" key="1">
    <citation type="submission" date="2020-11" db="EMBL/GenBank/DDBJ databases">
        <title>Complete and Circularized Genome Assembly of a human isolate of Vibrio navarrensis biotype pommerensis with MiSeq and MinION Sequence Data.</title>
        <authorList>
            <person name="Schwartz K."/>
            <person name="Borowiak M."/>
            <person name="Deneke C."/>
            <person name="Balau V."/>
            <person name="Metelmann C."/>
            <person name="Strauch E."/>
        </authorList>
    </citation>
    <scope>NUCLEOTIDE SEQUENCE [LARGE SCALE GENOMIC DNA]</scope>
    <source>
        <strain evidence="1 2">20-VB00237</strain>
    </source>
</reference>
<evidence type="ECO:0000313" key="1">
    <source>
        <dbReference type="EMBL" id="QPL55906.1"/>
    </source>
</evidence>
<proteinExistence type="predicted"/>
<dbReference type="EMBL" id="CP065218">
    <property type="protein sequence ID" value="QPL55906.1"/>
    <property type="molecule type" value="Genomic_DNA"/>
</dbReference>
<dbReference type="RefSeq" id="WP_045572272.1">
    <property type="nucleotide sequence ID" value="NZ_CP065218.1"/>
</dbReference>
<dbReference type="Proteomes" id="UP000594435">
    <property type="component" value="Chromosome 2"/>
</dbReference>
<dbReference type="AlphaFoldDB" id="A0AAJ4IFI7"/>
<sequence length="251" mass="26838">MIVSVKAYQPLPVLISGQWLHLEAAEQPITLESENGDRVTLRKNAVVKSQSMIGRVLIHSTIDQEITLEFGYGDYTPPQNIQGQTVLVSELPAIQVAPGQSIAVESLPPVEVSQLPAVEIAANQSVTVNQLPAVEIAANQSVAVSQIPAVELAPEQSVKVTSLPVVRIAANQAMKVTESDQLGVFDSLLPFSVAANSERKRLYIKAKATNAQDVLINGVYPLTPGEKIELATRAAVEFTGLETDGVSILEI</sequence>
<gene>
    <name evidence="1" type="ORF">I3X05_17435</name>
</gene>
<protein>
    <submittedName>
        <fullName evidence="1">Uncharacterized protein</fullName>
    </submittedName>
</protein>
<name>A0AAJ4IFI7_9VIBR</name>
<organism evidence="1 2">
    <name type="scientific">Vibrio navarrensis</name>
    <dbReference type="NCBI Taxonomy" id="29495"/>
    <lineage>
        <taxon>Bacteria</taxon>
        <taxon>Pseudomonadati</taxon>
        <taxon>Pseudomonadota</taxon>
        <taxon>Gammaproteobacteria</taxon>
        <taxon>Vibrionales</taxon>
        <taxon>Vibrionaceae</taxon>
        <taxon>Vibrio</taxon>
    </lineage>
</organism>
<accession>A0AAJ4IFI7</accession>
<evidence type="ECO:0000313" key="2">
    <source>
        <dbReference type="Proteomes" id="UP000594435"/>
    </source>
</evidence>